<protein>
    <submittedName>
        <fullName evidence="6">FH1/FH2 domain containing protein 3</fullName>
    </submittedName>
</protein>
<dbReference type="GO" id="GO:0045214">
    <property type="term" value="P:sarcomere organization"/>
    <property type="evidence" value="ECO:0007669"/>
    <property type="project" value="TreeGrafter"/>
</dbReference>
<dbReference type="GO" id="GO:0030866">
    <property type="term" value="P:cortical actin cytoskeleton organization"/>
    <property type="evidence" value="ECO:0007669"/>
    <property type="project" value="TreeGrafter"/>
</dbReference>
<dbReference type="GO" id="GO:0055003">
    <property type="term" value="P:cardiac myofibril assembly"/>
    <property type="evidence" value="ECO:0007669"/>
    <property type="project" value="TreeGrafter"/>
</dbReference>
<dbReference type="InterPro" id="IPR056771">
    <property type="entry name" value="FH3_FHOD1-3-like"/>
</dbReference>
<dbReference type="PROSITE" id="PS51231">
    <property type="entry name" value="DAD"/>
    <property type="match status" value="1"/>
</dbReference>
<reference evidence="6" key="1">
    <citation type="submission" date="2023-04" db="EMBL/GenBank/DDBJ databases">
        <title>Chromosome-level genome of Chaenocephalus aceratus.</title>
        <authorList>
            <person name="Park H."/>
        </authorList>
    </citation>
    <scope>NUCLEOTIDE SEQUENCE</scope>
    <source>
        <strain evidence="6">DE</strain>
        <tissue evidence="6">Muscle</tissue>
    </source>
</reference>
<feature type="compositionally biased region" description="Basic residues" evidence="2">
    <location>
        <begin position="1157"/>
        <end position="1172"/>
    </location>
</feature>
<feature type="region of interest" description="Disordered" evidence="2">
    <location>
        <begin position="255"/>
        <end position="560"/>
    </location>
</feature>
<feature type="region of interest" description="Disordered" evidence="2">
    <location>
        <begin position="1087"/>
        <end position="1192"/>
    </location>
</feature>
<feature type="region of interest" description="Disordered" evidence="2">
    <location>
        <begin position="147"/>
        <end position="241"/>
    </location>
</feature>
<feature type="domain" description="FH2" evidence="5">
    <location>
        <begin position="632"/>
        <end position="1028"/>
    </location>
</feature>
<feature type="compositionally biased region" description="Basic and acidic residues" evidence="2">
    <location>
        <begin position="453"/>
        <end position="467"/>
    </location>
</feature>
<feature type="compositionally biased region" description="Basic residues" evidence="2">
    <location>
        <begin position="1013"/>
        <end position="1027"/>
    </location>
</feature>
<evidence type="ECO:0000313" key="7">
    <source>
        <dbReference type="Proteomes" id="UP001228049"/>
    </source>
</evidence>
<evidence type="ECO:0000256" key="1">
    <source>
        <dbReference type="ARBA" id="ARBA00023203"/>
    </source>
</evidence>
<dbReference type="SUPFAM" id="SSF101447">
    <property type="entry name" value="Formin homology 2 domain (FH2 domain)"/>
    <property type="match status" value="1"/>
</dbReference>
<feature type="compositionally biased region" description="Basic and acidic residues" evidence="2">
    <location>
        <begin position="480"/>
        <end position="494"/>
    </location>
</feature>
<gene>
    <name evidence="6" type="ORF">KUDE01_026373</name>
</gene>
<accession>A0AAD9BFY7</accession>
<dbReference type="FunFam" id="1.20.58.2220:FF:000004">
    <property type="entry name" value="Formin homology 2 domain-containing 3"/>
    <property type="match status" value="1"/>
</dbReference>
<evidence type="ECO:0000259" key="5">
    <source>
        <dbReference type="PROSITE" id="PS51444"/>
    </source>
</evidence>
<proteinExistence type="predicted"/>
<comment type="caution">
    <text evidence="6">The sequence shown here is derived from an EMBL/GenBank/DDBJ whole genome shotgun (WGS) entry which is preliminary data.</text>
</comment>
<dbReference type="PROSITE" id="PS51444">
    <property type="entry name" value="FH2"/>
    <property type="match status" value="1"/>
</dbReference>
<organism evidence="6 7">
    <name type="scientific">Dissostichus eleginoides</name>
    <name type="common">Patagonian toothfish</name>
    <name type="synonym">Dissostichus amissus</name>
    <dbReference type="NCBI Taxonomy" id="100907"/>
    <lineage>
        <taxon>Eukaryota</taxon>
        <taxon>Metazoa</taxon>
        <taxon>Chordata</taxon>
        <taxon>Craniata</taxon>
        <taxon>Vertebrata</taxon>
        <taxon>Euteleostomi</taxon>
        <taxon>Actinopterygii</taxon>
        <taxon>Neopterygii</taxon>
        <taxon>Teleostei</taxon>
        <taxon>Neoteleostei</taxon>
        <taxon>Acanthomorphata</taxon>
        <taxon>Eupercaria</taxon>
        <taxon>Perciformes</taxon>
        <taxon>Notothenioidei</taxon>
        <taxon>Nototheniidae</taxon>
        <taxon>Dissostichus</taxon>
    </lineage>
</organism>
<feature type="compositionally biased region" description="Basic and acidic residues" evidence="2">
    <location>
        <begin position="503"/>
        <end position="520"/>
    </location>
</feature>
<dbReference type="Gene3D" id="1.25.10.10">
    <property type="entry name" value="Leucine-rich Repeat Variant"/>
    <property type="match status" value="1"/>
</dbReference>
<feature type="compositionally biased region" description="Polar residues" evidence="2">
    <location>
        <begin position="200"/>
        <end position="212"/>
    </location>
</feature>
<dbReference type="GO" id="GO:0051015">
    <property type="term" value="F:actin filament binding"/>
    <property type="evidence" value="ECO:0007669"/>
    <property type="project" value="TreeGrafter"/>
</dbReference>
<feature type="domain" description="GBD/FH3" evidence="4">
    <location>
        <begin position="1"/>
        <end position="265"/>
    </location>
</feature>
<feature type="region of interest" description="Disordered" evidence="2">
    <location>
        <begin position="1009"/>
        <end position="1072"/>
    </location>
</feature>
<evidence type="ECO:0000313" key="6">
    <source>
        <dbReference type="EMBL" id="KAK1880853.1"/>
    </source>
</evidence>
<dbReference type="EMBL" id="JASDAP010000025">
    <property type="protein sequence ID" value="KAK1880853.1"/>
    <property type="molecule type" value="Genomic_DNA"/>
</dbReference>
<dbReference type="InterPro" id="IPR011989">
    <property type="entry name" value="ARM-like"/>
</dbReference>
<dbReference type="PROSITE" id="PS51232">
    <property type="entry name" value="GBD_FH3"/>
    <property type="match status" value="1"/>
</dbReference>
<dbReference type="InterPro" id="IPR016024">
    <property type="entry name" value="ARM-type_fold"/>
</dbReference>
<feature type="compositionally biased region" description="Basic residues" evidence="2">
    <location>
        <begin position="179"/>
        <end position="189"/>
    </location>
</feature>
<dbReference type="SMART" id="SM00498">
    <property type="entry name" value="FH2"/>
    <property type="match status" value="1"/>
</dbReference>
<dbReference type="SUPFAM" id="SSF48371">
    <property type="entry name" value="ARM repeat"/>
    <property type="match status" value="1"/>
</dbReference>
<evidence type="ECO:0000259" key="3">
    <source>
        <dbReference type="PROSITE" id="PS51231"/>
    </source>
</evidence>
<feature type="compositionally biased region" description="Low complexity" evidence="2">
    <location>
        <begin position="311"/>
        <end position="336"/>
    </location>
</feature>
<keyword evidence="1" id="KW-0009">Actin-binding</keyword>
<dbReference type="GO" id="GO:0005856">
    <property type="term" value="C:cytoskeleton"/>
    <property type="evidence" value="ECO:0007669"/>
    <property type="project" value="TreeGrafter"/>
</dbReference>
<keyword evidence="7" id="KW-1185">Reference proteome</keyword>
<dbReference type="PANTHER" id="PTHR45920:SF3">
    <property type="entry name" value="FH1_FH2 DOMAIN-CONTAINING PROTEIN 3"/>
    <property type="match status" value="1"/>
</dbReference>
<dbReference type="InterPro" id="IPR015425">
    <property type="entry name" value="FH2_Formin"/>
</dbReference>
<dbReference type="Pfam" id="PF02181">
    <property type="entry name" value="FH2"/>
    <property type="match status" value="1"/>
</dbReference>
<feature type="compositionally biased region" description="Low complexity" evidence="2">
    <location>
        <begin position="407"/>
        <end position="424"/>
    </location>
</feature>
<dbReference type="Pfam" id="PF24959">
    <property type="entry name" value="FH3_FHOD1-3"/>
    <property type="match status" value="1"/>
</dbReference>
<dbReference type="InterPro" id="IPR014767">
    <property type="entry name" value="DAD_dom"/>
</dbReference>
<sequence>MLYVDGMNGVIAHAETIQWLYTLVGSKFRLVVKTTLKLLLVLVEYSESNAPLLIDAITSVETKRGCKSWSNTMEILQEKDGVDTELLVYAMTLINKTLAALPDQDSFYDMVDGLEEQGIDTVSQRHLGRRGTDLDLVEQLNIYEMTLRHEDGDDDSQPPPMGRRDRRRVSLGGGDKKHGLERRRSRRASLGRSGHASPCSPASPQRGLQSVYGQRAEDMSESPATHLPSTAHRSTPPRAPPSLLASLLARKRPIVTVPATKEVSPPSRGSSRPSPERMPYLPHSPFHLFSYDLDEEPSPPVPPKPSEESPKTTTSPRNGGLSSYSSLSTPSTPTTSRPALGGLLSSSYRQHQESLAADRDYVDKMEEARLARDERYKNVERQAAEEYEREHVRVSRTRPDLGLTFEPAEAWPSSSRSSTPSSFASHEDADADLEAETPATPYTASETGEAEDSSAKRQNEEVNEKDNCSASSISSASSTLEREERGVNDNGLKEAEEDADVQLGDKQDSEHKADKSDHHSNIRPLAERFGNLIKDLSSIPPHHDVPANEPPPPPPKKESDTIWDQLLASPRELRIGDINFTDLTDEDDKDILDAVLMGGCGCCPPPPPLLGSMRPPHPPCFGATNPAPPPSEPPLFNKKKKTIRLFWNEVRPTDPQYRDYKRSGDSFWSKLDPVKMDTAKLEHLFETKSKEMPVTKKTAADGKRTEIIVLDSKRSNAINIGLTVLPPPRTIKTAILNFDEYALNKEGIEKILTMIPTEEEKQKIQEAQLANPDVPLGSAEQFLLTLSSISELSARLQLWAFKMDYETIQKEVAEPLQDLKEGMEQLEKNKTLRYILATLLSMGNFLNGTNAKGFELTYLEKVSEVKDTVHKQSLLHHACSVVVENFPESTDLYSEIGAITRSAKVDFDQLQENLCQMERRCKASWDHLKVIAKHEMKPQLKQKMSDFLKDCAERIIILKIVHRRIINRFHSFLLFLGHPAYSVREISVHRFSKILSEFALEYRTTRDRVLQQKQKRADHRERNKTRGKMIMDVNAPSDDEEESETSPGCSYSSTTSAPSGSQECEQPQGLGHTEDAAEHEHMKAMLRTTLSGGDKEASAVPGLRTRTRSRPGRGGRIMPSRTPPVEDTPIGGDDADADEIMERIVRSATQGPAQPRERRRSRANRKSLRRTLKNGLTPEEALALGLGDSPDG</sequence>
<feature type="domain" description="DAD" evidence="3">
    <location>
        <begin position="1133"/>
        <end position="1163"/>
    </location>
</feature>
<dbReference type="AlphaFoldDB" id="A0AAD9BFY7"/>
<dbReference type="GO" id="GO:0005737">
    <property type="term" value="C:cytoplasm"/>
    <property type="evidence" value="ECO:0007669"/>
    <property type="project" value="TreeGrafter"/>
</dbReference>
<feature type="compositionally biased region" description="Low complexity" evidence="2">
    <location>
        <begin position="1050"/>
        <end position="1061"/>
    </location>
</feature>
<feature type="compositionally biased region" description="Low complexity" evidence="2">
    <location>
        <begin position="264"/>
        <end position="279"/>
    </location>
</feature>
<dbReference type="Gene3D" id="1.20.58.2220">
    <property type="entry name" value="Formin, FH2 domain"/>
    <property type="match status" value="1"/>
</dbReference>
<evidence type="ECO:0000256" key="2">
    <source>
        <dbReference type="SAM" id="MobiDB-lite"/>
    </source>
</evidence>
<dbReference type="PANTHER" id="PTHR45920">
    <property type="entry name" value="FORMIN HOMOLOGY 2 DOMAIN CONTAINING, ISOFORM I"/>
    <property type="match status" value="1"/>
</dbReference>
<dbReference type="Proteomes" id="UP001228049">
    <property type="component" value="Unassembled WGS sequence"/>
</dbReference>
<name>A0AAD9BFY7_DISEL</name>
<feature type="compositionally biased region" description="Low complexity" evidence="2">
    <location>
        <begin position="469"/>
        <end position="478"/>
    </location>
</feature>
<feature type="compositionally biased region" description="Basic and acidic residues" evidence="2">
    <location>
        <begin position="350"/>
        <end position="399"/>
    </location>
</feature>
<dbReference type="InterPro" id="IPR042201">
    <property type="entry name" value="FH2_Formin_sf"/>
</dbReference>
<evidence type="ECO:0000259" key="4">
    <source>
        <dbReference type="PROSITE" id="PS51232"/>
    </source>
</evidence>
<dbReference type="InterPro" id="IPR014768">
    <property type="entry name" value="GBD/FH3_dom"/>
</dbReference>